<feature type="domain" description="CENP-V/GFA" evidence="5">
    <location>
        <begin position="28"/>
        <end position="151"/>
    </location>
</feature>
<dbReference type="PANTHER" id="PTHR33337:SF8">
    <property type="entry name" value="CENP-V_GFA DOMAIN-CONTAINING PROTEIN"/>
    <property type="match status" value="1"/>
</dbReference>
<dbReference type="Proteomes" id="UP000319160">
    <property type="component" value="Unassembled WGS sequence"/>
</dbReference>
<evidence type="ECO:0000256" key="3">
    <source>
        <dbReference type="ARBA" id="ARBA00022833"/>
    </source>
</evidence>
<dbReference type="PANTHER" id="PTHR33337">
    <property type="entry name" value="GFA DOMAIN-CONTAINING PROTEIN"/>
    <property type="match status" value="1"/>
</dbReference>
<protein>
    <recommendedName>
        <fullName evidence="5">CENP-V/GFA domain-containing protein</fullName>
    </recommendedName>
</protein>
<dbReference type="EMBL" id="VFLP01000023">
    <property type="protein sequence ID" value="TRX94274.1"/>
    <property type="molecule type" value="Genomic_DNA"/>
</dbReference>
<dbReference type="GO" id="GO:0016846">
    <property type="term" value="F:carbon-sulfur lyase activity"/>
    <property type="evidence" value="ECO:0007669"/>
    <property type="project" value="InterPro"/>
</dbReference>
<proteinExistence type="inferred from homology"/>
<evidence type="ECO:0000256" key="1">
    <source>
        <dbReference type="ARBA" id="ARBA00005495"/>
    </source>
</evidence>
<dbReference type="OrthoDB" id="428768at2759"/>
<evidence type="ECO:0000256" key="2">
    <source>
        <dbReference type="ARBA" id="ARBA00022723"/>
    </source>
</evidence>
<keyword evidence="4" id="KW-0456">Lyase</keyword>
<evidence type="ECO:0000313" key="7">
    <source>
        <dbReference type="Proteomes" id="UP000319160"/>
    </source>
</evidence>
<name>A0A553I245_9PEZI</name>
<dbReference type="Gene3D" id="3.90.1590.10">
    <property type="entry name" value="glutathione-dependent formaldehyde- activating enzyme (gfa)"/>
    <property type="match status" value="1"/>
</dbReference>
<dbReference type="PROSITE" id="PS51891">
    <property type="entry name" value="CENP_V_GFA"/>
    <property type="match status" value="1"/>
</dbReference>
<dbReference type="InterPro" id="IPR011057">
    <property type="entry name" value="Mss4-like_sf"/>
</dbReference>
<accession>A0A553I245</accession>
<dbReference type="Pfam" id="PF04828">
    <property type="entry name" value="GFA"/>
    <property type="match status" value="1"/>
</dbReference>
<dbReference type="SUPFAM" id="SSF51316">
    <property type="entry name" value="Mss4-like"/>
    <property type="match status" value="1"/>
</dbReference>
<keyword evidence="7" id="KW-1185">Reference proteome</keyword>
<comment type="caution">
    <text evidence="6">The sequence shown here is derived from an EMBL/GenBank/DDBJ whole genome shotgun (WGS) entry which is preliminary data.</text>
</comment>
<evidence type="ECO:0000259" key="5">
    <source>
        <dbReference type="PROSITE" id="PS51891"/>
    </source>
</evidence>
<dbReference type="AlphaFoldDB" id="A0A553I245"/>
<dbReference type="InterPro" id="IPR006913">
    <property type="entry name" value="CENP-V/GFA"/>
</dbReference>
<gene>
    <name evidence="6" type="ORF">FHL15_004741</name>
</gene>
<keyword evidence="2" id="KW-0479">Metal-binding</keyword>
<reference evidence="7" key="1">
    <citation type="submission" date="2019-06" db="EMBL/GenBank/DDBJ databases">
        <title>Draft genome sequence of the griseofulvin-producing fungus Xylaria cubensis strain G536.</title>
        <authorList>
            <person name="Mead M.E."/>
            <person name="Raja H.A."/>
            <person name="Steenwyk J.L."/>
            <person name="Knowles S.L."/>
            <person name="Oberlies N.H."/>
            <person name="Rokas A."/>
        </authorList>
    </citation>
    <scope>NUCLEOTIDE SEQUENCE [LARGE SCALE GENOMIC DNA]</scope>
    <source>
        <strain evidence="7">G536</strain>
    </source>
</reference>
<evidence type="ECO:0000313" key="6">
    <source>
        <dbReference type="EMBL" id="TRX94274.1"/>
    </source>
</evidence>
<sequence length="171" mass="19127">MAANADKSKSYIPFNSLQQDGWSKDTEATATCFCGTVQLALPLESPGLVDVFVCNCTDCRKITASMFASNIIAKDEYVRHLRGQENLKTFTQSTTIASKKNMTNWFCQTCGTLMYRTSEKIPGVKIARLGTVDDFNLAETKLRPKTEQYIKDRVSWFTGCEGTRKAEAMAY</sequence>
<organism evidence="6 7">
    <name type="scientific">Xylaria flabelliformis</name>
    <dbReference type="NCBI Taxonomy" id="2512241"/>
    <lineage>
        <taxon>Eukaryota</taxon>
        <taxon>Fungi</taxon>
        <taxon>Dikarya</taxon>
        <taxon>Ascomycota</taxon>
        <taxon>Pezizomycotina</taxon>
        <taxon>Sordariomycetes</taxon>
        <taxon>Xylariomycetidae</taxon>
        <taxon>Xylariales</taxon>
        <taxon>Xylariaceae</taxon>
        <taxon>Xylaria</taxon>
    </lineage>
</organism>
<dbReference type="STRING" id="2512241.A0A553I245"/>
<comment type="similarity">
    <text evidence="1">Belongs to the Gfa family.</text>
</comment>
<keyword evidence="3" id="KW-0862">Zinc</keyword>
<dbReference type="GO" id="GO:0046872">
    <property type="term" value="F:metal ion binding"/>
    <property type="evidence" value="ECO:0007669"/>
    <property type="project" value="UniProtKB-KW"/>
</dbReference>
<evidence type="ECO:0000256" key="4">
    <source>
        <dbReference type="ARBA" id="ARBA00023239"/>
    </source>
</evidence>